<dbReference type="Proteomes" id="UP000298493">
    <property type="component" value="Unassembled WGS sequence"/>
</dbReference>
<evidence type="ECO:0000256" key="4">
    <source>
        <dbReference type="SAM" id="MobiDB-lite"/>
    </source>
</evidence>
<keyword evidence="5" id="KW-1133">Transmembrane helix</keyword>
<evidence type="ECO:0000256" key="2">
    <source>
        <dbReference type="ARBA" id="ARBA00023002"/>
    </source>
</evidence>
<protein>
    <submittedName>
        <fullName evidence="6">Uncharacterized protein</fullName>
    </submittedName>
</protein>
<keyword evidence="7" id="KW-1185">Reference proteome</keyword>
<dbReference type="Pfam" id="PF11807">
    <property type="entry name" value="UstYa"/>
    <property type="match status" value="1"/>
</dbReference>
<reference evidence="6 7" key="1">
    <citation type="submission" date="2019-04" db="EMBL/GenBank/DDBJ databases">
        <title>High contiguity whole genome sequence and gene annotation resource for two Venturia nashicola isolates.</title>
        <authorList>
            <person name="Prokchorchik M."/>
            <person name="Won K."/>
            <person name="Lee Y."/>
            <person name="Choi E.D."/>
            <person name="Segonzac C."/>
            <person name="Sohn K.H."/>
        </authorList>
    </citation>
    <scope>NUCLEOTIDE SEQUENCE [LARGE SCALE GENOMIC DNA]</scope>
    <source>
        <strain evidence="6 7">PRI2</strain>
    </source>
</reference>
<dbReference type="PANTHER" id="PTHR33365:SF11">
    <property type="entry name" value="TAT PATHWAY SIGNAL SEQUENCE"/>
    <property type="match status" value="1"/>
</dbReference>
<comment type="pathway">
    <text evidence="1">Mycotoxin biosynthesis.</text>
</comment>
<accession>A0A4Z1PRL9</accession>
<comment type="similarity">
    <text evidence="3">Belongs to the ustYa family.</text>
</comment>
<evidence type="ECO:0000256" key="3">
    <source>
        <dbReference type="ARBA" id="ARBA00035112"/>
    </source>
</evidence>
<name>A0A4Z1PRL9_9PEZI</name>
<feature type="transmembrane region" description="Helical" evidence="5">
    <location>
        <begin position="12"/>
        <end position="36"/>
    </location>
</feature>
<dbReference type="EMBL" id="SNSC02000002">
    <property type="protein sequence ID" value="TID26785.1"/>
    <property type="molecule type" value="Genomic_DNA"/>
</dbReference>
<dbReference type="PANTHER" id="PTHR33365">
    <property type="entry name" value="YALI0B05434P"/>
    <property type="match status" value="1"/>
</dbReference>
<evidence type="ECO:0000256" key="1">
    <source>
        <dbReference type="ARBA" id="ARBA00004685"/>
    </source>
</evidence>
<evidence type="ECO:0000313" key="7">
    <source>
        <dbReference type="Proteomes" id="UP000298493"/>
    </source>
</evidence>
<sequence>MQNEPRLWQRVFSIVFYVLLFVAGCGFGALSTLTYLDSAQRVVFGTAYSPSIHPSSHCSSTEDEAPKTPVPNFPLQTQPLKPMPDFTTPPEEEPEPNLWRNSLPRAMFIHIDNPEEYNLGPGMPTKNGTERKAYGVTWTHEYHCLMMIRDEFWSLVRGTSKLYHDYGNDTSLEPDDQRKLWHLAHCMDFIRQLTLCQADMTVEVAAKYPATNGKKYHIDGYGTEHTCTDKNALYTWMNSQAPERYIGEPD</sequence>
<keyword evidence="5" id="KW-0812">Transmembrane</keyword>
<dbReference type="PROSITE" id="PS51257">
    <property type="entry name" value="PROKAR_LIPOPROTEIN"/>
    <property type="match status" value="1"/>
</dbReference>
<dbReference type="GO" id="GO:0016491">
    <property type="term" value="F:oxidoreductase activity"/>
    <property type="evidence" value="ECO:0007669"/>
    <property type="project" value="UniProtKB-KW"/>
</dbReference>
<dbReference type="STRING" id="86259.A0A4Z1PRL9"/>
<organism evidence="6 7">
    <name type="scientific">Venturia nashicola</name>
    <dbReference type="NCBI Taxonomy" id="86259"/>
    <lineage>
        <taxon>Eukaryota</taxon>
        <taxon>Fungi</taxon>
        <taxon>Dikarya</taxon>
        <taxon>Ascomycota</taxon>
        <taxon>Pezizomycotina</taxon>
        <taxon>Dothideomycetes</taxon>
        <taxon>Pleosporomycetidae</taxon>
        <taxon>Venturiales</taxon>
        <taxon>Venturiaceae</taxon>
        <taxon>Venturia</taxon>
    </lineage>
</organism>
<dbReference type="InterPro" id="IPR021765">
    <property type="entry name" value="UstYa-like"/>
</dbReference>
<gene>
    <name evidence="6" type="ORF">E6O75_ATG01278</name>
</gene>
<proteinExistence type="inferred from homology"/>
<dbReference type="AlphaFoldDB" id="A0A4Z1PRL9"/>
<keyword evidence="2" id="KW-0560">Oxidoreductase</keyword>
<evidence type="ECO:0000256" key="5">
    <source>
        <dbReference type="SAM" id="Phobius"/>
    </source>
</evidence>
<feature type="region of interest" description="Disordered" evidence="4">
    <location>
        <begin position="51"/>
        <end position="79"/>
    </location>
</feature>
<comment type="caution">
    <text evidence="6">The sequence shown here is derived from an EMBL/GenBank/DDBJ whole genome shotgun (WGS) entry which is preliminary data.</text>
</comment>
<dbReference type="GO" id="GO:0043386">
    <property type="term" value="P:mycotoxin biosynthetic process"/>
    <property type="evidence" value="ECO:0007669"/>
    <property type="project" value="InterPro"/>
</dbReference>
<evidence type="ECO:0000313" key="6">
    <source>
        <dbReference type="EMBL" id="TID26785.1"/>
    </source>
</evidence>
<keyword evidence="5" id="KW-0472">Membrane</keyword>